<organism evidence="9 10">
    <name type="scientific">Rhodococcus gordoniae</name>
    <dbReference type="NCBI Taxonomy" id="223392"/>
    <lineage>
        <taxon>Bacteria</taxon>
        <taxon>Bacillati</taxon>
        <taxon>Actinomycetota</taxon>
        <taxon>Actinomycetes</taxon>
        <taxon>Mycobacteriales</taxon>
        <taxon>Nocardiaceae</taxon>
        <taxon>Rhodococcus</taxon>
    </lineage>
</organism>
<reference evidence="9 10" key="1">
    <citation type="submission" date="2018-06" db="EMBL/GenBank/DDBJ databases">
        <authorList>
            <consortium name="Pathogen Informatics"/>
            <person name="Doyle S."/>
        </authorList>
    </citation>
    <scope>NUCLEOTIDE SEQUENCE [LARGE SCALE GENOMIC DNA]</scope>
    <source>
        <strain evidence="9 10">NCTC13296</strain>
    </source>
</reference>
<dbReference type="Proteomes" id="UP000254569">
    <property type="component" value="Unassembled WGS sequence"/>
</dbReference>
<dbReference type="Gene3D" id="1.10.3470.10">
    <property type="entry name" value="ABC transporter involved in vitamin B12 uptake, BtuC"/>
    <property type="match status" value="1"/>
</dbReference>
<evidence type="ECO:0000313" key="10">
    <source>
        <dbReference type="Proteomes" id="UP000254569"/>
    </source>
</evidence>
<evidence type="ECO:0000256" key="8">
    <source>
        <dbReference type="SAM" id="Phobius"/>
    </source>
</evidence>
<name>A0A379LYZ4_9NOCA</name>
<keyword evidence="10" id="KW-1185">Reference proteome</keyword>
<dbReference type="PANTHER" id="PTHR30472:SF41">
    <property type="entry name" value="TRANSPORT SYSTEM PERMEASE PROTEIN"/>
    <property type="match status" value="1"/>
</dbReference>
<keyword evidence="3" id="KW-0813">Transport</keyword>
<comment type="subcellular location">
    <subcellularLocation>
        <location evidence="1">Cell membrane</location>
        <topology evidence="1">Multi-pass membrane protein</topology>
    </subcellularLocation>
</comment>
<dbReference type="EMBL" id="UGVI01000001">
    <property type="protein sequence ID" value="SUE15279.1"/>
    <property type="molecule type" value="Genomic_DNA"/>
</dbReference>
<protein>
    <submittedName>
        <fullName evidence="9">ABC transporter transmembrane protein</fullName>
    </submittedName>
</protein>
<sequence>MTAVLRTPEPTVGRRLEVPPRVGRVTVVFVTLAVAVAVATVLSVTLGSVTVPLDETVRVLVGGSATDDRWDMVVRDLRLPRTVTAIAVGAALGIAGLQMQTLFRNALADPFVLGASSGAGLGVAVVVVAGGGGAGGFTAGLAGLGRAGVVVAAALGAAAVLLLIVVLARWVTSAVTLLLIGVMLGSATTAVVSVLLVYADPQRSQQFLVWGLGSFTATTWSDLKLLVPVVLGGIAVALVTVRALNALLLGEGYARSMGIDIRTVRLTTVVSAALLAGATTAFCGPIGFLGLIVPHLARMAFGTSDHRVLLPGVALLGGVLALICGIVSQMPGTDTVLPLNAVTAIVGAPVVIAVLIRSRRGALGAAL</sequence>
<gene>
    <name evidence="9" type="primary">btuC</name>
    <name evidence="9" type="ORF">NCTC13296_02138</name>
</gene>
<accession>A0A379LYZ4</accession>
<dbReference type="InterPro" id="IPR000522">
    <property type="entry name" value="ABC_transptr_permease_BtuC"/>
</dbReference>
<evidence type="ECO:0000256" key="7">
    <source>
        <dbReference type="ARBA" id="ARBA00023136"/>
    </source>
</evidence>
<feature type="transmembrane region" description="Helical" evidence="8">
    <location>
        <begin position="119"/>
        <end position="142"/>
    </location>
</feature>
<keyword evidence="7 8" id="KW-0472">Membrane</keyword>
<proteinExistence type="inferred from homology"/>
<comment type="similarity">
    <text evidence="2">Belongs to the binding-protein-dependent transport system permease family. FecCD subfamily.</text>
</comment>
<feature type="transmembrane region" description="Helical" evidence="8">
    <location>
        <begin position="79"/>
        <end position="99"/>
    </location>
</feature>
<evidence type="ECO:0000256" key="2">
    <source>
        <dbReference type="ARBA" id="ARBA00007935"/>
    </source>
</evidence>
<dbReference type="AlphaFoldDB" id="A0A379LYZ4"/>
<evidence type="ECO:0000256" key="3">
    <source>
        <dbReference type="ARBA" id="ARBA00022448"/>
    </source>
</evidence>
<evidence type="ECO:0000313" key="9">
    <source>
        <dbReference type="EMBL" id="SUE15279.1"/>
    </source>
</evidence>
<feature type="transmembrane region" description="Helical" evidence="8">
    <location>
        <begin position="149"/>
        <end position="171"/>
    </location>
</feature>
<evidence type="ECO:0000256" key="6">
    <source>
        <dbReference type="ARBA" id="ARBA00022989"/>
    </source>
</evidence>
<feature type="transmembrane region" description="Helical" evidence="8">
    <location>
        <begin position="225"/>
        <end position="249"/>
    </location>
</feature>
<dbReference type="GO" id="GO:0005886">
    <property type="term" value="C:plasma membrane"/>
    <property type="evidence" value="ECO:0007669"/>
    <property type="project" value="UniProtKB-SubCell"/>
</dbReference>
<keyword evidence="4" id="KW-1003">Cell membrane</keyword>
<feature type="transmembrane region" description="Helical" evidence="8">
    <location>
        <begin position="177"/>
        <end position="198"/>
    </location>
</feature>
<feature type="transmembrane region" description="Helical" evidence="8">
    <location>
        <begin position="269"/>
        <end position="296"/>
    </location>
</feature>
<keyword evidence="5 8" id="KW-0812">Transmembrane</keyword>
<evidence type="ECO:0000256" key="4">
    <source>
        <dbReference type="ARBA" id="ARBA00022475"/>
    </source>
</evidence>
<dbReference type="GO" id="GO:0022857">
    <property type="term" value="F:transmembrane transporter activity"/>
    <property type="evidence" value="ECO:0007669"/>
    <property type="project" value="InterPro"/>
</dbReference>
<evidence type="ECO:0000256" key="5">
    <source>
        <dbReference type="ARBA" id="ARBA00022692"/>
    </source>
</evidence>
<feature type="transmembrane region" description="Helical" evidence="8">
    <location>
        <begin position="25"/>
        <end position="49"/>
    </location>
</feature>
<dbReference type="InterPro" id="IPR037294">
    <property type="entry name" value="ABC_BtuC-like"/>
</dbReference>
<dbReference type="SUPFAM" id="SSF81345">
    <property type="entry name" value="ABC transporter involved in vitamin B12 uptake, BtuC"/>
    <property type="match status" value="1"/>
</dbReference>
<dbReference type="CDD" id="cd06550">
    <property type="entry name" value="TM_ABC_iron-siderophores_like"/>
    <property type="match status" value="1"/>
</dbReference>
<dbReference type="PANTHER" id="PTHR30472">
    <property type="entry name" value="FERRIC ENTEROBACTIN TRANSPORT SYSTEM PERMEASE PROTEIN"/>
    <property type="match status" value="1"/>
</dbReference>
<feature type="transmembrane region" description="Helical" evidence="8">
    <location>
        <begin position="336"/>
        <end position="356"/>
    </location>
</feature>
<dbReference type="OrthoDB" id="9782305at2"/>
<feature type="transmembrane region" description="Helical" evidence="8">
    <location>
        <begin position="308"/>
        <end position="330"/>
    </location>
</feature>
<evidence type="ECO:0000256" key="1">
    <source>
        <dbReference type="ARBA" id="ARBA00004651"/>
    </source>
</evidence>
<keyword evidence="6 8" id="KW-1133">Transmembrane helix</keyword>
<dbReference type="Pfam" id="PF01032">
    <property type="entry name" value="FecCD"/>
    <property type="match status" value="1"/>
</dbReference>
<dbReference type="GO" id="GO:0033214">
    <property type="term" value="P:siderophore-iron import into cell"/>
    <property type="evidence" value="ECO:0007669"/>
    <property type="project" value="TreeGrafter"/>
</dbReference>